<comment type="subcellular location">
    <subcellularLocation>
        <location evidence="1">Membrane</location>
        <topology evidence="1">Multi-pass membrane protein</topology>
    </subcellularLocation>
</comment>
<feature type="transmembrane region" description="Helical" evidence="7">
    <location>
        <begin position="56"/>
        <end position="78"/>
    </location>
</feature>
<feature type="transmembrane region" description="Helical" evidence="7">
    <location>
        <begin position="398"/>
        <end position="422"/>
    </location>
</feature>
<feature type="transmembrane region" description="Helical" evidence="7">
    <location>
        <begin position="218"/>
        <end position="241"/>
    </location>
</feature>
<feature type="transmembrane region" description="Helical" evidence="7">
    <location>
        <begin position="186"/>
        <end position="206"/>
    </location>
</feature>
<feature type="transmembrane region" description="Helical" evidence="7">
    <location>
        <begin position="98"/>
        <end position="117"/>
    </location>
</feature>
<dbReference type="InterPro" id="IPR036259">
    <property type="entry name" value="MFS_trans_sf"/>
</dbReference>
<feature type="transmembrane region" description="Helical" evidence="7">
    <location>
        <begin position="129"/>
        <end position="148"/>
    </location>
</feature>
<dbReference type="SUPFAM" id="SSF103473">
    <property type="entry name" value="MFS general substrate transporter"/>
    <property type="match status" value="1"/>
</dbReference>
<feature type="transmembrane region" description="Helical" evidence="7">
    <location>
        <begin position="300"/>
        <end position="319"/>
    </location>
</feature>
<keyword evidence="3 7" id="KW-0812">Transmembrane</keyword>
<dbReference type="PANTHER" id="PTHR23504">
    <property type="entry name" value="MAJOR FACILITATOR SUPERFAMILY DOMAIN-CONTAINING PROTEIN 10"/>
    <property type="match status" value="1"/>
</dbReference>
<evidence type="ECO:0000256" key="1">
    <source>
        <dbReference type="ARBA" id="ARBA00004141"/>
    </source>
</evidence>
<feature type="transmembrane region" description="Helical" evidence="7">
    <location>
        <begin position="154"/>
        <end position="174"/>
    </location>
</feature>
<sequence>MSDTITTEQPPSGAMAAQPATATVRGRHDSLVSLDDAAKSSEHLPTVEPGMPWPGILTVSLVMFTNAYLFSFIFPYMSPLVTHLMPTSPPTAPTHGTLTGWLTSAMMLGGLVSAYPWGAVSDRIGRRPAMLLGMWMTPLAVVAFGFAGTYAQVVVWRAVLGVTSGVVSVCRAQMGELCKGARARARGFGVLVGMWKAGMVVGPAVGGGLAGKGWQERPFALVGVVGAGITLVCSLAILLWLPETRNSPTSSKLPLVIRQPLLGSSTPTSSSAYSLTPTSDHDQDSDPPTPLRTLLSTRPILASLLMYTCVAALEIAYLVSTALWSQLPTGTLRLTSAQLGLITSTAGIATLVYQLFVYPLISTHLHPLSPLSAFRTAILIACAVYLVTPWVASKWALGLLLSVAGMAMATGFTSVFVIMANVTKRDMDKGAVDGVGQGMASAARIVVPVLSGALFSTSVAMEQGGNSAGGVGTGLVFYVTAVVGVGLICGSFAVTRDEANAN</sequence>
<proteinExistence type="predicted"/>
<dbReference type="AlphaFoldDB" id="A0A1Y2H817"/>
<evidence type="ECO:0000256" key="6">
    <source>
        <dbReference type="SAM" id="MobiDB-lite"/>
    </source>
</evidence>
<evidence type="ECO:0000256" key="7">
    <source>
        <dbReference type="SAM" id="Phobius"/>
    </source>
</evidence>
<keyword evidence="5 7" id="KW-0472">Membrane</keyword>
<feature type="region of interest" description="Disordered" evidence="6">
    <location>
        <begin position="264"/>
        <end position="289"/>
    </location>
</feature>
<dbReference type="Proteomes" id="UP000193411">
    <property type="component" value="Unassembled WGS sequence"/>
</dbReference>
<evidence type="ECO:0000259" key="8">
    <source>
        <dbReference type="PROSITE" id="PS50850"/>
    </source>
</evidence>
<feature type="transmembrane region" description="Helical" evidence="7">
    <location>
        <begin position="475"/>
        <end position="494"/>
    </location>
</feature>
<dbReference type="GO" id="GO:0022857">
    <property type="term" value="F:transmembrane transporter activity"/>
    <property type="evidence" value="ECO:0007669"/>
    <property type="project" value="InterPro"/>
</dbReference>
<keyword evidence="10" id="KW-1185">Reference proteome</keyword>
<name>A0A1Y2H817_9FUNG</name>
<dbReference type="PANTHER" id="PTHR23504:SF117">
    <property type="entry name" value="MAJOR FACILITATOR SUPERFAMILY PROTEIN"/>
    <property type="match status" value="1"/>
</dbReference>
<evidence type="ECO:0000313" key="9">
    <source>
        <dbReference type="EMBL" id="ORZ30720.1"/>
    </source>
</evidence>
<feature type="domain" description="Major facilitator superfamily (MFS) profile" evidence="8">
    <location>
        <begin position="55"/>
        <end position="498"/>
    </location>
</feature>
<accession>A0A1Y2H817</accession>
<comment type="caution">
    <text evidence="9">The sequence shown here is derived from an EMBL/GenBank/DDBJ whole genome shotgun (WGS) entry which is preliminary data.</text>
</comment>
<feature type="transmembrane region" description="Helical" evidence="7">
    <location>
        <begin position="339"/>
        <end position="361"/>
    </location>
</feature>
<dbReference type="OrthoDB" id="419616at2759"/>
<feature type="transmembrane region" description="Helical" evidence="7">
    <location>
        <begin position="373"/>
        <end position="392"/>
    </location>
</feature>
<gene>
    <name evidence="9" type="ORF">BCR44DRAFT_60880</name>
</gene>
<evidence type="ECO:0000256" key="4">
    <source>
        <dbReference type="ARBA" id="ARBA00022989"/>
    </source>
</evidence>
<dbReference type="GO" id="GO:0016020">
    <property type="term" value="C:membrane"/>
    <property type="evidence" value="ECO:0007669"/>
    <property type="project" value="UniProtKB-SubCell"/>
</dbReference>
<evidence type="ECO:0000256" key="5">
    <source>
        <dbReference type="ARBA" id="ARBA00023136"/>
    </source>
</evidence>
<keyword evidence="4 7" id="KW-1133">Transmembrane helix</keyword>
<organism evidence="9 10">
    <name type="scientific">Catenaria anguillulae PL171</name>
    <dbReference type="NCBI Taxonomy" id="765915"/>
    <lineage>
        <taxon>Eukaryota</taxon>
        <taxon>Fungi</taxon>
        <taxon>Fungi incertae sedis</taxon>
        <taxon>Blastocladiomycota</taxon>
        <taxon>Blastocladiomycetes</taxon>
        <taxon>Blastocladiales</taxon>
        <taxon>Catenariaceae</taxon>
        <taxon>Catenaria</taxon>
    </lineage>
</organism>
<dbReference type="InterPro" id="IPR011701">
    <property type="entry name" value="MFS"/>
</dbReference>
<dbReference type="Gene3D" id="1.20.1250.20">
    <property type="entry name" value="MFS general substrate transporter like domains"/>
    <property type="match status" value="1"/>
</dbReference>
<reference evidence="9 10" key="1">
    <citation type="submission" date="2016-07" db="EMBL/GenBank/DDBJ databases">
        <title>Pervasive Adenine N6-methylation of Active Genes in Fungi.</title>
        <authorList>
            <consortium name="DOE Joint Genome Institute"/>
            <person name="Mondo S.J."/>
            <person name="Dannebaum R.O."/>
            <person name="Kuo R.C."/>
            <person name="Labutti K."/>
            <person name="Haridas S."/>
            <person name="Kuo A."/>
            <person name="Salamov A."/>
            <person name="Ahrendt S.R."/>
            <person name="Lipzen A."/>
            <person name="Sullivan W."/>
            <person name="Andreopoulos W.B."/>
            <person name="Clum A."/>
            <person name="Lindquist E."/>
            <person name="Daum C."/>
            <person name="Ramamoorthy G.K."/>
            <person name="Gryganskyi A."/>
            <person name="Culley D."/>
            <person name="Magnuson J.K."/>
            <person name="James T.Y."/>
            <person name="O'Malley M.A."/>
            <person name="Stajich J.E."/>
            <person name="Spatafora J.W."/>
            <person name="Visel A."/>
            <person name="Grigoriev I.V."/>
        </authorList>
    </citation>
    <scope>NUCLEOTIDE SEQUENCE [LARGE SCALE GENOMIC DNA]</scope>
    <source>
        <strain evidence="9 10">PL171</strain>
    </source>
</reference>
<dbReference type="PROSITE" id="PS50850">
    <property type="entry name" value="MFS"/>
    <property type="match status" value="1"/>
</dbReference>
<protein>
    <submittedName>
        <fullName evidence="9">Major facilitator superfamily domain-containing protein</fullName>
    </submittedName>
</protein>
<evidence type="ECO:0000256" key="3">
    <source>
        <dbReference type="ARBA" id="ARBA00022692"/>
    </source>
</evidence>
<feature type="transmembrane region" description="Helical" evidence="7">
    <location>
        <begin position="434"/>
        <end position="455"/>
    </location>
</feature>
<dbReference type="InterPro" id="IPR020846">
    <property type="entry name" value="MFS_dom"/>
</dbReference>
<evidence type="ECO:0000256" key="2">
    <source>
        <dbReference type="ARBA" id="ARBA00022448"/>
    </source>
</evidence>
<evidence type="ECO:0000313" key="10">
    <source>
        <dbReference type="Proteomes" id="UP000193411"/>
    </source>
</evidence>
<feature type="compositionally biased region" description="Low complexity" evidence="6">
    <location>
        <begin position="264"/>
        <end position="278"/>
    </location>
</feature>
<dbReference type="EMBL" id="MCFL01000076">
    <property type="protein sequence ID" value="ORZ30720.1"/>
    <property type="molecule type" value="Genomic_DNA"/>
</dbReference>
<keyword evidence="2" id="KW-0813">Transport</keyword>
<dbReference type="Pfam" id="PF07690">
    <property type="entry name" value="MFS_1"/>
    <property type="match status" value="1"/>
</dbReference>